<keyword evidence="2" id="KW-0479">Metal-binding</keyword>
<dbReference type="InterPro" id="IPR036396">
    <property type="entry name" value="Cyt_P450_sf"/>
</dbReference>
<keyword evidence="4" id="KW-1185">Reference proteome</keyword>
<protein>
    <submittedName>
        <fullName evidence="3">Cytochrome P450</fullName>
    </submittedName>
</protein>
<keyword evidence="2" id="KW-0349">Heme</keyword>
<dbReference type="InterPro" id="IPR001128">
    <property type="entry name" value="Cyt_P450"/>
</dbReference>
<evidence type="ECO:0000313" key="3">
    <source>
        <dbReference type="EMBL" id="GAA2045426.1"/>
    </source>
</evidence>
<dbReference type="RefSeq" id="WP_343959835.1">
    <property type="nucleotide sequence ID" value="NZ_BAAAMN010000061.1"/>
</dbReference>
<dbReference type="EMBL" id="BAAAMN010000061">
    <property type="protein sequence ID" value="GAA2045426.1"/>
    <property type="molecule type" value="Genomic_DNA"/>
</dbReference>
<sequence>MSDRKAIKPGDTSDQRITKQGPMWRIGSLAAAKQVLLARRSTKQAGFTAEYIPRDVFHHHPILISDGPQHDEQRRKVARFFAPNVVSSRYGELMHSVVDRLVGEAEEAGEFTVDQVALHYTVEVTASIVGLTHSPVAALSRRLEKFFRQPPLDRTKPRLGRTNRQWMMAAYKGLGPVVGLYLRDVLPAVRSRRRNPRRDVISHLIEQGYNRADILVECVTYGTAGMVTTREFITMACWHLLHNDALRQRYLVAGETERLAILAEIIRLEPPVGHLYRRVTEDITVTDRDTVHQLHAGDLVDLDIRATNTDEDAFADEPQRLCPGRDRSRGVHDVGLSFGSGAHGCPGQPLALRETDALLSSLLAKPVSIVSQPSISWDDLIEGYKVRGLKLRFEETSDPLPGGDRPGNGGE</sequence>
<comment type="caution">
    <text evidence="3">The sequence shown here is derived from an EMBL/GenBank/DDBJ whole genome shotgun (WGS) entry which is preliminary data.</text>
</comment>
<dbReference type="CDD" id="cd00302">
    <property type="entry name" value="cytochrome_P450"/>
    <property type="match status" value="1"/>
</dbReference>
<dbReference type="InterPro" id="IPR017972">
    <property type="entry name" value="Cyt_P450_CS"/>
</dbReference>
<dbReference type="PROSITE" id="PS00086">
    <property type="entry name" value="CYTOCHROME_P450"/>
    <property type="match status" value="1"/>
</dbReference>
<organism evidence="3 4">
    <name type="scientific">Yaniella flava</name>
    <dbReference type="NCBI Taxonomy" id="287930"/>
    <lineage>
        <taxon>Bacteria</taxon>
        <taxon>Bacillati</taxon>
        <taxon>Actinomycetota</taxon>
        <taxon>Actinomycetes</taxon>
        <taxon>Micrococcales</taxon>
        <taxon>Micrococcaceae</taxon>
        <taxon>Yaniella</taxon>
    </lineage>
</organism>
<dbReference type="Pfam" id="PF00067">
    <property type="entry name" value="p450"/>
    <property type="match status" value="1"/>
</dbReference>
<accession>A0ABP5GIW9</accession>
<dbReference type="SUPFAM" id="SSF48264">
    <property type="entry name" value="Cytochrome P450"/>
    <property type="match status" value="1"/>
</dbReference>
<dbReference type="Gene3D" id="1.10.630.10">
    <property type="entry name" value="Cytochrome P450"/>
    <property type="match status" value="1"/>
</dbReference>
<dbReference type="PANTHER" id="PTHR46696:SF1">
    <property type="entry name" value="CYTOCHROME P450 YJIB-RELATED"/>
    <property type="match status" value="1"/>
</dbReference>
<dbReference type="PRINTS" id="PR00385">
    <property type="entry name" value="P450"/>
</dbReference>
<keyword evidence="2" id="KW-0503">Monooxygenase</keyword>
<evidence type="ECO:0000256" key="1">
    <source>
        <dbReference type="ARBA" id="ARBA00010617"/>
    </source>
</evidence>
<keyword evidence="2" id="KW-0560">Oxidoreductase</keyword>
<name>A0ABP5GIW9_9MICC</name>
<dbReference type="Proteomes" id="UP001501461">
    <property type="component" value="Unassembled WGS sequence"/>
</dbReference>
<keyword evidence="2" id="KW-0408">Iron</keyword>
<proteinExistence type="inferred from homology"/>
<comment type="similarity">
    <text evidence="1 2">Belongs to the cytochrome P450 family.</text>
</comment>
<gene>
    <name evidence="3" type="ORF">GCM10009720_27920</name>
</gene>
<dbReference type="PANTHER" id="PTHR46696">
    <property type="entry name" value="P450, PUTATIVE (EUROFUNG)-RELATED"/>
    <property type="match status" value="1"/>
</dbReference>
<evidence type="ECO:0000256" key="2">
    <source>
        <dbReference type="RuleBase" id="RU000461"/>
    </source>
</evidence>
<reference evidence="4" key="1">
    <citation type="journal article" date="2019" name="Int. J. Syst. Evol. Microbiol.">
        <title>The Global Catalogue of Microorganisms (GCM) 10K type strain sequencing project: providing services to taxonomists for standard genome sequencing and annotation.</title>
        <authorList>
            <consortium name="The Broad Institute Genomics Platform"/>
            <consortium name="The Broad Institute Genome Sequencing Center for Infectious Disease"/>
            <person name="Wu L."/>
            <person name="Ma J."/>
        </authorList>
    </citation>
    <scope>NUCLEOTIDE SEQUENCE [LARGE SCALE GENOMIC DNA]</scope>
    <source>
        <strain evidence="4">JCM 13595</strain>
    </source>
</reference>
<evidence type="ECO:0000313" key="4">
    <source>
        <dbReference type="Proteomes" id="UP001501461"/>
    </source>
</evidence>